<evidence type="ECO:0000256" key="1">
    <source>
        <dbReference type="SAM" id="Phobius"/>
    </source>
</evidence>
<protein>
    <submittedName>
        <fullName evidence="2">Uncharacterized protein</fullName>
    </submittedName>
</protein>
<sequence>MVYWLASASAGPLAEARTETLTEAEAIARLPPVLNSGHGLQKQMRATTACYFVHADGTRQTADGVTTWMVVPWEPAVCQADLEEDASDATVLAHACRVMPQAHCPPIKSYEATLAHWHGSWPLGWLYCDRTIAPQRRQMKNLAAFTAGALVYLSVAMPAFLALRAGTASAELRLLHLISYEHMGIARVSCVAGCTCESRVWDAHRIDRRRNVSIYVEAALPVTFSVPSEPANGGASPRCKLALRVLGRTSSGEHRWVIARLTVTSGVATGGRGGRVVDKITRRTGTVVE</sequence>
<reference evidence="3" key="1">
    <citation type="journal article" date="2015" name="PLoS Genet.">
        <title>Genome Sequence and Transcriptome Analyses of Chrysochromulina tobin: Metabolic Tools for Enhanced Algal Fitness in the Prominent Order Prymnesiales (Haptophyceae).</title>
        <authorList>
            <person name="Hovde B.T."/>
            <person name="Deodato C.R."/>
            <person name="Hunsperger H.M."/>
            <person name="Ryken S.A."/>
            <person name="Yost W."/>
            <person name="Jha R.K."/>
            <person name="Patterson J."/>
            <person name="Monnat R.J. Jr."/>
            <person name="Barlow S.B."/>
            <person name="Starkenburg S.R."/>
            <person name="Cattolico R.A."/>
        </authorList>
    </citation>
    <scope>NUCLEOTIDE SEQUENCE</scope>
    <source>
        <strain evidence="3">CCMP291</strain>
    </source>
</reference>
<feature type="transmembrane region" description="Helical" evidence="1">
    <location>
        <begin position="142"/>
        <end position="163"/>
    </location>
</feature>
<keyword evidence="3" id="KW-1185">Reference proteome</keyword>
<evidence type="ECO:0000313" key="2">
    <source>
        <dbReference type="EMBL" id="KOO22576.1"/>
    </source>
</evidence>
<dbReference type="AlphaFoldDB" id="A0A0M0J7L3"/>
<accession>A0A0M0J7L3</accession>
<keyword evidence="1" id="KW-0812">Transmembrane</keyword>
<proteinExistence type="predicted"/>
<keyword evidence="1" id="KW-0472">Membrane</keyword>
<name>A0A0M0J7L3_9EUKA</name>
<organism evidence="2 3">
    <name type="scientific">Chrysochromulina tobinii</name>
    <dbReference type="NCBI Taxonomy" id="1460289"/>
    <lineage>
        <taxon>Eukaryota</taxon>
        <taxon>Haptista</taxon>
        <taxon>Haptophyta</taxon>
        <taxon>Prymnesiophyceae</taxon>
        <taxon>Prymnesiales</taxon>
        <taxon>Chrysochromulinaceae</taxon>
        <taxon>Chrysochromulina</taxon>
    </lineage>
</organism>
<keyword evidence="1" id="KW-1133">Transmembrane helix</keyword>
<evidence type="ECO:0000313" key="3">
    <source>
        <dbReference type="Proteomes" id="UP000037460"/>
    </source>
</evidence>
<comment type="caution">
    <text evidence="2">The sequence shown here is derived from an EMBL/GenBank/DDBJ whole genome shotgun (WGS) entry which is preliminary data.</text>
</comment>
<dbReference type="OrthoDB" id="532422at2759"/>
<dbReference type="Proteomes" id="UP000037460">
    <property type="component" value="Unassembled WGS sequence"/>
</dbReference>
<gene>
    <name evidence="2" type="ORF">Ctob_000069</name>
</gene>
<dbReference type="EMBL" id="JWZX01003269">
    <property type="protein sequence ID" value="KOO22576.1"/>
    <property type="molecule type" value="Genomic_DNA"/>
</dbReference>